<feature type="region of interest" description="Disordered" evidence="1">
    <location>
        <begin position="533"/>
        <end position="601"/>
    </location>
</feature>
<comment type="caution">
    <text evidence="3">The sequence shown here is derived from an EMBL/GenBank/DDBJ whole genome shotgun (WGS) entry which is preliminary data.</text>
</comment>
<dbReference type="PANTHER" id="PTHR34819">
    <property type="entry name" value="LARGE CYSTEINE-RICH PERIPLASMIC PROTEIN OMCB"/>
    <property type="match status" value="1"/>
</dbReference>
<organism evidence="3 4">
    <name type="scientific">Aquimarina gracilis</name>
    <dbReference type="NCBI Taxonomy" id="874422"/>
    <lineage>
        <taxon>Bacteria</taxon>
        <taxon>Pseudomonadati</taxon>
        <taxon>Bacteroidota</taxon>
        <taxon>Flavobacteriia</taxon>
        <taxon>Flavobacteriales</taxon>
        <taxon>Flavobacteriaceae</taxon>
        <taxon>Aquimarina</taxon>
    </lineage>
</organism>
<dbReference type="InterPro" id="IPR047589">
    <property type="entry name" value="DUF11_rpt"/>
</dbReference>
<feature type="compositionally biased region" description="Low complexity" evidence="1">
    <location>
        <begin position="684"/>
        <end position="703"/>
    </location>
</feature>
<evidence type="ECO:0000313" key="4">
    <source>
        <dbReference type="Proteomes" id="UP001327027"/>
    </source>
</evidence>
<feature type="compositionally biased region" description="Acidic residues" evidence="1">
    <location>
        <begin position="565"/>
        <end position="601"/>
    </location>
</feature>
<dbReference type="Pfam" id="PF24346">
    <property type="entry name" value="DUF7507"/>
    <property type="match status" value="4"/>
</dbReference>
<dbReference type="PANTHER" id="PTHR34819:SF3">
    <property type="entry name" value="CELL SURFACE PROTEIN"/>
    <property type="match status" value="1"/>
</dbReference>
<feature type="region of interest" description="Disordered" evidence="1">
    <location>
        <begin position="683"/>
        <end position="708"/>
    </location>
</feature>
<reference evidence="3 4" key="1">
    <citation type="journal article" date="2013" name="Int. J. Syst. Evol. Microbiol.">
        <title>Aquimarina gracilis sp. nov., isolated from the gut microflora of a mussel, Mytilus coruscus, and emended description of Aquimarina spongiae.</title>
        <authorList>
            <person name="Park S.C."/>
            <person name="Choe H.N."/>
            <person name="Baik K.S."/>
            <person name="Seong C.N."/>
        </authorList>
    </citation>
    <scope>NUCLEOTIDE SEQUENCE [LARGE SCALE GENOMIC DNA]</scope>
    <source>
        <strain evidence="3 4">PSC32</strain>
    </source>
</reference>
<dbReference type="InterPro" id="IPR055354">
    <property type="entry name" value="DUF7507"/>
</dbReference>
<keyword evidence="4" id="KW-1185">Reference proteome</keyword>
<feature type="domain" description="DUF7507" evidence="2">
    <location>
        <begin position="190"/>
        <end position="291"/>
    </location>
</feature>
<dbReference type="Proteomes" id="UP001327027">
    <property type="component" value="Unassembled WGS sequence"/>
</dbReference>
<feature type="domain" description="DUF7507" evidence="2">
    <location>
        <begin position="440"/>
        <end position="532"/>
    </location>
</feature>
<evidence type="ECO:0000259" key="2">
    <source>
        <dbReference type="Pfam" id="PF24346"/>
    </source>
</evidence>
<protein>
    <submittedName>
        <fullName evidence="3">Gliding motility-associated C-terminal domain-containing protein</fullName>
    </submittedName>
</protein>
<accession>A0ABU6A2X0</accession>
<feature type="compositionally biased region" description="Polar residues" evidence="1">
    <location>
        <begin position="1"/>
        <end position="12"/>
    </location>
</feature>
<feature type="region of interest" description="Disordered" evidence="1">
    <location>
        <begin position="160"/>
        <end position="180"/>
    </location>
</feature>
<feature type="compositionally biased region" description="Acidic residues" evidence="1">
    <location>
        <begin position="547"/>
        <end position="557"/>
    </location>
</feature>
<proteinExistence type="predicted"/>
<feature type="region of interest" description="Disordered" evidence="1">
    <location>
        <begin position="405"/>
        <end position="432"/>
    </location>
</feature>
<feature type="domain" description="DUF7507" evidence="2">
    <location>
        <begin position="312"/>
        <end position="415"/>
    </location>
</feature>
<feature type="non-terminal residue" evidence="3">
    <location>
        <position position="1"/>
    </location>
</feature>
<dbReference type="InterPro" id="IPR028974">
    <property type="entry name" value="TSP_type-3_rpt"/>
</dbReference>
<dbReference type="RefSeq" id="WP_324182402.1">
    <property type="nucleotide sequence ID" value="NZ_JAYKLX010000014.1"/>
</dbReference>
<feature type="region of interest" description="Disordered" evidence="1">
    <location>
        <begin position="1"/>
        <end position="51"/>
    </location>
</feature>
<dbReference type="Pfam" id="PF13585">
    <property type="entry name" value="CHU_C"/>
    <property type="match status" value="1"/>
</dbReference>
<dbReference type="SUPFAM" id="SSF103647">
    <property type="entry name" value="TSP type-3 repeat"/>
    <property type="match status" value="2"/>
</dbReference>
<feature type="domain" description="DUF7507" evidence="2">
    <location>
        <begin position="68"/>
        <end position="160"/>
    </location>
</feature>
<sequence length="825" mass="86231">ITAGSFSNQATVSAPDPLNPTGPPITDASDDPDDGTNVDPNNDGSPDDATVTDLRQPLLDITKIGMLSDTNGNGFADVGEDINYAFVVTNTGNVDITGISITDANATVTPTTTIDLIVGASDSTTYTAVHTLTQADIDSGTYTNQALVTGLDHNGITVTDASDDPNDPTNVDPNNDGSFDDPTVISIPANPSIAITKADNTPADGSFDTLGEVITYTIEVINTGNVTLSNITLIDPIADTISPNTITSIVPGQTITVTATHVITQTDLDLGNVTNVASVTAEDPNGTIITDDSDDPDTVIPDDATVTTIDQNPELTLTKLDNPAPDGAYDTVGELITYTLEVVNTGTVTLTDVMVSDSNADAGSIIPALIPTLAPGDSVTLVAEHTITQVDLDAGIVINRAEVTGEDPNGIPVTDMSDDPTTPDPDDATETETGLITEGRLAVTKVADPIVFAGEGEIITYTIVVENMGTITLSDVTVLDNNATIISGSPIATLIPGEMVTVIAEHVVTLNDVLAGQVINVAEVSGITPLGDIIIETSDDPNNPTDIDPDADGDPDDQTISFIDSDGDGIADPNDLDDDNDGILDAEEQNGDPNLDTDGDGIVDRLDLDSDGDGVLDVYESGVDTSGLTISQDGRIDGIVGTDGIPDSVQNIGETDGGTVNYQVQDTDGDGINDAQDVDDDNDGLLTIDENADPDGNGNPNDAFDTDGNGIPDYLDPNVTTEGGEDGITVFTGLSPNGDGVNDVFVISGIERLENTLEIYNRWGLKVYESKNYGRDNNFFRGISEGRSTIEEKDELPVGTYYYVLEYILESGERKSRAGYLYINR</sequence>
<gene>
    <name evidence="3" type="ORF">U6A24_23085</name>
</gene>
<dbReference type="Gene3D" id="4.10.1080.10">
    <property type="entry name" value="TSP type-3 repeat"/>
    <property type="match status" value="1"/>
</dbReference>
<evidence type="ECO:0000313" key="3">
    <source>
        <dbReference type="EMBL" id="MEB3348380.1"/>
    </source>
</evidence>
<dbReference type="EMBL" id="JAYKLX010000014">
    <property type="protein sequence ID" value="MEB3348380.1"/>
    <property type="molecule type" value="Genomic_DNA"/>
</dbReference>
<dbReference type="InterPro" id="IPR051172">
    <property type="entry name" value="Chlamydia_OmcB"/>
</dbReference>
<dbReference type="NCBIfam" id="TIGR01451">
    <property type="entry name" value="B_ant_repeat"/>
    <property type="match status" value="4"/>
</dbReference>
<name>A0ABU6A2X0_9FLAO</name>
<evidence type="ECO:0000256" key="1">
    <source>
        <dbReference type="SAM" id="MobiDB-lite"/>
    </source>
</evidence>
<feature type="compositionally biased region" description="Low complexity" evidence="1">
    <location>
        <begin position="167"/>
        <end position="176"/>
    </location>
</feature>